<keyword evidence="2" id="KW-0443">Lipid metabolism</keyword>
<dbReference type="InterPro" id="IPR001753">
    <property type="entry name" value="Enoyl-CoA_hydra/iso"/>
</dbReference>
<gene>
    <name evidence="8" type="ORF">ACFQ2S_06975</name>
</gene>
<keyword evidence="3" id="KW-0576">Peroxisome</keyword>
<accession>A0ABW3IP68</accession>
<evidence type="ECO:0000256" key="5">
    <source>
        <dbReference type="ARBA" id="ARBA00023239"/>
    </source>
</evidence>
<evidence type="ECO:0000313" key="8">
    <source>
        <dbReference type="EMBL" id="MFD0979397.1"/>
    </source>
</evidence>
<evidence type="ECO:0000256" key="1">
    <source>
        <dbReference type="ARBA" id="ARBA00004275"/>
    </source>
</evidence>
<sequence length="668" mass="69655">MAARPVEVERIGSVGLLALAPGWPGPRVRAGLMAALDAFEEDAEVKAAVLLLPEVAGRWRPEATLPALPDLCGSLESCRFPVVAALAGCARGPLAELALAAHFRLAADGPCLEFPGIATGTLEGGGATQRLPRIAGAAVSLNLLLGGAPLSAEAAKEAGLLDGLVRGDLVETALALAERLAEGGVAPLRARDRREGQADRDAYHAAIFAARERAEQPGSDRIIECVEAALLLPFEAGVGFERAAADALRNSDEARALHHVVTAEERSAAARPAGAPETATVSLEADDAAGADLALALLEAGVALRVREPEPGRAVLSRIGRALSDAVGEGRIGEAERRARLALLRSDGGAAGFARSDLHLRVASGDGRLPRSTARRGALATVIAPHDPVQAGDGARIVLGRPFRVGDVAELLPDPQGSATETESLAALLHRVGARPLICRRPGRSALGRLVERFRAAAEHLLEDGASPSEIDAAIEAAGFSLGPFRSLDREGLLGPVRRRQQAAHTRDPRDRYVTVLDRLVAAGRLGQASGKGFYDYPAAIPEGLPSGEVEQLLNEARRHAGTVPQRISAERIVERIDLALALAGLEVIGDGLLRDPAEVDLAAVHGLGFPRHRGGPMYQAGLIGWSELRRRLGVLAAREDARFWAPPAILDEAVARGGGLSALAPAA</sequence>
<feature type="domain" description="3-hydroxyacyl-CoA dehydrogenase C-terminal" evidence="7">
    <location>
        <begin position="449"/>
        <end position="537"/>
    </location>
</feature>
<dbReference type="Pfam" id="PF00725">
    <property type="entry name" value="3HCDH"/>
    <property type="match status" value="1"/>
</dbReference>
<dbReference type="InterPro" id="IPR006108">
    <property type="entry name" value="3HC_DH_C"/>
</dbReference>
<comment type="caution">
    <text evidence="8">The sequence shown here is derived from an EMBL/GenBank/DDBJ whole genome shotgun (WGS) entry which is preliminary data.</text>
</comment>
<keyword evidence="5" id="KW-0456">Lyase</keyword>
<keyword evidence="2" id="KW-0442">Lipid degradation</keyword>
<dbReference type="RefSeq" id="WP_386073736.1">
    <property type="nucleotide sequence ID" value="NZ_JBHTJT010000008.1"/>
</dbReference>
<dbReference type="EMBL" id="JBHTJT010000008">
    <property type="protein sequence ID" value="MFD0979397.1"/>
    <property type="molecule type" value="Genomic_DNA"/>
</dbReference>
<evidence type="ECO:0000256" key="3">
    <source>
        <dbReference type="ARBA" id="ARBA00023140"/>
    </source>
</evidence>
<name>A0ABW3IP68_9RHOB</name>
<keyword evidence="6" id="KW-0511">Multifunctional enzyme</keyword>
<dbReference type="PANTHER" id="PTHR23309">
    <property type="entry name" value="3-HYDROXYACYL-COA DEHYROGENASE"/>
    <property type="match status" value="1"/>
</dbReference>
<dbReference type="Proteomes" id="UP001597108">
    <property type="component" value="Unassembled WGS sequence"/>
</dbReference>
<proteinExistence type="predicted"/>
<comment type="subcellular location">
    <subcellularLocation>
        <location evidence="1">Peroxisome</location>
    </subcellularLocation>
</comment>
<protein>
    <submittedName>
        <fullName evidence="8">3-hydroxyacyl-CoA dehydrogenase family protein</fullName>
    </submittedName>
</protein>
<dbReference type="CDD" id="cd06558">
    <property type="entry name" value="crotonase-like"/>
    <property type="match status" value="1"/>
</dbReference>
<evidence type="ECO:0000256" key="4">
    <source>
        <dbReference type="ARBA" id="ARBA00023235"/>
    </source>
</evidence>
<dbReference type="Gene3D" id="3.90.226.10">
    <property type="entry name" value="2-enoyl-CoA Hydratase, Chain A, domain 1"/>
    <property type="match status" value="1"/>
</dbReference>
<dbReference type="InterPro" id="IPR029045">
    <property type="entry name" value="ClpP/crotonase-like_dom_sf"/>
</dbReference>
<dbReference type="InterPro" id="IPR008927">
    <property type="entry name" value="6-PGluconate_DH-like_C_sf"/>
</dbReference>
<dbReference type="Pfam" id="PF00378">
    <property type="entry name" value="ECH_1"/>
    <property type="match status" value="1"/>
</dbReference>
<evidence type="ECO:0000313" key="9">
    <source>
        <dbReference type="Proteomes" id="UP001597108"/>
    </source>
</evidence>
<evidence type="ECO:0000256" key="6">
    <source>
        <dbReference type="ARBA" id="ARBA00023268"/>
    </source>
</evidence>
<evidence type="ECO:0000256" key="2">
    <source>
        <dbReference type="ARBA" id="ARBA00022963"/>
    </source>
</evidence>
<dbReference type="Gene3D" id="1.10.1040.50">
    <property type="match status" value="1"/>
</dbReference>
<keyword evidence="9" id="KW-1185">Reference proteome</keyword>
<reference evidence="9" key="1">
    <citation type="journal article" date="2019" name="Int. J. Syst. Evol. Microbiol.">
        <title>The Global Catalogue of Microorganisms (GCM) 10K type strain sequencing project: providing services to taxonomists for standard genome sequencing and annotation.</title>
        <authorList>
            <consortium name="The Broad Institute Genomics Platform"/>
            <consortium name="The Broad Institute Genome Sequencing Center for Infectious Disease"/>
            <person name="Wu L."/>
            <person name="Ma J."/>
        </authorList>
    </citation>
    <scope>NUCLEOTIDE SEQUENCE [LARGE SCALE GENOMIC DNA]</scope>
    <source>
        <strain evidence="9">CCUG 60524</strain>
    </source>
</reference>
<evidence type="ECO:0000259" key="7">
    <source>
        <dbReference type="Pfam" id="PF00725"/>
    </source>
</evidence>
<organism evidence="8 9">
    <name type="scientific">Tropicimonas aquimaris</name>
    <dbReference type="NCBI Taxonomy" id="914152"/>
    <lineage>
        <taxon>Bacteria</taxon>
        <taxon>Pseudomonadati</taxon>
        <taxon>Pseudomonadota</taxon>
        <taxon>Alphaproteobacteria</taxon>
        <taxon>Rhodobacterales</taxon>
        <taxon>Roseobacteraceae</taxon>
        <taxon>Tropicimonas</taxon>
    </lineage>
</organism>
<dbReference type="SUPFAM" id="SSF48179">
    <property type="entry name" value="6-phosphogluconate dehydrogenase C-terminal domain-like"/>
    <property type="match status" value="2"/>
</dbReference>
<dbReference type="SUPFAM" id="SSF52096">
    <property type="entry name" value="ClpP/crotonase"/>
    <property type="match status" value="1"/>
</dbReference>
<keyword evidence="4" id="KW-0413">Isomerase</keyword>